<organism evidence="1 2">
    <name type="scientific">Hyaloscypha hepaticicola</name>
    <dbReference type="NCBI Taxonomy" id="2082293"/>
    <lineage>
        <taxon>Eukaryota</taxon>
        <taxon>Fungi</taxon>
        <taxon>Dikarya</taxon>
        <taxon>Ascomycota</taxon>
        <taxon>Pezizomycotina</taxon>
        <taxon>Leotiomycetes</taxon>
        <taxon>Helotiales</taxon>
        <taxon>Hyaloscyphaceae</taxon>
        <taxon>Hyaloscypha</taxon>
    </lineage>
</organism>
<dbReference type="Proteomes" id="UP000235672">
    <property type="component" value="Unassembled WGS sequence"/>
</dbReference>
<dbReference type="AlphaFoldDB" id="A0A2J6PTQ2"/>
<sequence>MFAIVCDSRSRREIRGRLDTSRRNNERLRTGSVVISNGGQGGEVEDRRTEDCAVSLMRYRHTVIHSITLLWGLLTRAKRVLILRTNSTVDSSRLRDLETEVVCREPRPGLWRVATRQFVSDFHAGNAVFKSSLIDKESSFGELHKQLSFVTPQVEPKTQAPKLGLGYSLGTSRAQGPDRLVNLCTIVTLKAVQSKGAARVEAVQLAKKADKHLSNLSGTNAPVLGKEHHSSHYLTYMFSSAEINLVDRNLQKRIARTKKVPSTGPLSATSLAHTPLPLPFPQNDQQQLFFCEPHVVRQ</sequence>
<proteinExistence type="predicted"/>
<keyword evidence="2" id="KW-1185">Reference proteome</keyword>
<accession>A0A2J6PTQ2</accession>
<gene>
    <name evidence="1" type="ORF">NA56DRAFT_707826</name>
</gene>
<protein>
    <submittedName>
        <fullName evidence="1">Uncharacterized protein</fullName>
    </submittedName>
</protein>
<dbReference type="EMBL" id="KZ613500">
    <property type="protein sequence ID" value="PMD17306.1"/>
    <property type="molecule type" value="Genomic_DNA"/>
</dbReference>
<evidence type="ECO:0000313" key="1">
    <source>
        <dbReference type="EMBL" id="PMD17306.1"/>
    </source>
</evidence>
<reference evidence="1 2" key="1">
    <citation type="submission" date="2016-05" db="EMBL/GenBank/DDBJ databases">
        <title>A degradative enzymes factory behind the ericoid mycorrhizal symbiosis.</title>
        <authorList>
            <consortium name="DOE Joint Genome Institute"/>
            <person name="Martino E."/>
            <person name="Morin E."/>
            <person name="Grelet G."/>
            <person name="Kuo A."/>
            <person name="Kohler A."/>
            <person name="Daghino S."/>
            <person name="Barry K."/>
            <person name="Choi C."/>
            <person name="Cichocki N."/>
            <person name="Clum A."/>
            <person name="Copeland A."/>
            <person name="Hainaut M."/>
            <person name="Haridas S."/>
            <person name="Labutti K."/>
            <person name="Lindquist E."/>
            <person name="Lipzen A."/>
            <person name="Khouja H.-R."/>
            <person name="Murat C."/>
            <person name="Ohm R."/>
            <person name="Olson A."/>
            <person name="Spatafora J."/>
            <person name="Veneault-Fourrey C."/>
            <person name="Henrissat B."/>
            <person name="Grigoriev I."/>
            <person name="Martin F."/>
            <person name="Perotto S."/>
        </authorList>
    </citation>
    <scope>NUCLEOTIDE SEQUENCE [LARGE SCALE GENOMIC DNA]</scope>
    <source>
        <strain evidence="1 2">UAMH 7357</strain>
    </source>
</reference>
<evidence type="ECO:0000313" key="2">
    <source>
        <dbReference type="Proteomes" id="UP000235672"/>
    </source>
</evidence>
<name>A0A2J6PTQ2_9HELO</name>